<dbReference type="InterPro" id="IPR036236">
    <property type="entry name" value="Znf_C2H2_sf"/>
</dbReference>
<evidence type="ECO:0000259" key="5">
    <source>
        <dbReference type="PROSITE" id="PS00028"/>
    </source>
</evidence>
<evidence type="ECO:0000256" key="2">
    <source>
        <dbReference type="ARBA" id="ARBA00022771"/>
    </source>
</evidence>
<reference evidence="6" key="1">
    <citation type="submission" date="2021-01" db="EMBL/GenBank/DDBJ databases">
        <authorList>
            <person name="Corre E."/>
            <person name="Pelletier E."/>
            <person name="Niang G."/>
            <person name="Scheremetjew M."/>
            <person name="Finn R."/>
            <person name="Kale V."/>
            <person name="Holt S."/>
            <person name="Cochrane G."/>
            <person name="Meng A."/>
            <person name="Brown T."/>
            <person name="Cohen L."/>
        </authorList>
    </citation>
    <scope>NUCLEOTIDE SEQUENCE</scope>
    <source>
        <strain evidence="6">CCAP 1951/1</strain>
    </source>
</reference>
<accession>A0A7S1MIM4</accession>
<gene>
    <name evidence="6" type="ORF">NDES1114_LOCUS23385</name>
</gene>
<dbReference type="InterPro" id="IPR041661">
    <property type="entry name" value="ZN622/Rei1/Reh1_Znf-C2H2"/>
</dbReference>
<dbReference type="GO" id="GO:0008270">
    <property type="term" value="F:zinc ion binding"/>
    <property type="evidence" value="ECO:0007669"/>
    <property type="project" value="UniProtKB-KW"/>
</dbReference>
<protein>
    <recommendedName>
        <fullName evidence="5">C2H2-type domain-containing protein</fullName>
    </recommendedName>
</protein>
<evidence type="ECO:0000313" key="6">
    <source>
        <dbReference type="EMBL" id="CAD9132735.1"/>
    </source>
</evidence>
<dbReference type="PANTHER" id="PTHR13267">
    <property type="entry name" value="ZINC FINGER PROTEIN 277"/>
    <property type="match status" value="1"/>
</dbReference>
<evidence type="ECO:0000256" key="4">
    <source>
        <dbReference type="ARBA" id="ARBA00034119"/>
    </source>
</evidence>
<comment type="similarity">
    <text evidence="4">Belongs to the ZNF277 family.</text>
</comment>
<dbReference type="Pfam" id="PF12756">
    <property type="entry name" value="zf-C2H2_2"/>
    <property type="match status" value="1"/>
</dbReference>
<keyword evidence="2" id="KW-0863">Zinc-finger</keyword>
<name>A0A7S1MIM4_NEODS</name>
<dbReference type="PANTHER" id="PTHR13267:SF3">
    <property type="entry name" value="ZINC FINGER PROTEIN 277"/>
    <property type="match status" value="1"/>
</dbReference>
<feature type="domain" description="C2H2-type" evidence="5">
    <location>
        <begin position="182"/>
        <end position="205"/>
    </location>
</feature>
<sequence length="266" mass="29106">MPTKAELEKICATIVQRRAAREAVVCPACRQGCSDGMEELWDHLSAAHGIDELPPLDNLTDEDAFLALVPALAGRQLLVSSDDVSKCFLLAAADDDGADVEADNEAAARGVTCEDEDDFDDGVPTACLFCSTVSTSVETHMQQVHGFDFRGSTLFDHTICADEYGRMRMVNYTRRQVERLRCPAGCCAEVSTSSELTRHIEAEKHFLPTTCPDGDEHLAPALKGDGMLMLVMEVEDDFNDGDQYPMVPTVGDTLQRRMTSQHTNDA</sequence>
<keyword evidence="3" id="KW-0862">Zinc</keyword>
<dbReference type="SUPFAM" id="SSF57667">
    <property type="entry name" value="beta-beta-alpha zinc fingers"/>
    <property type="match status" value="1"/>
</dbReference>
<evidence type="ECO:0000256" key="1">
    <source>
        <dbReference type="ARBA" id="ARBA00022723"/>
    </source>
</evidence>
<dbReference type="EMBL" id="HBGF01034857">
    <property type="protein sequence ID" value="CAD9132735.1"/>
    <property type="molecule type" value="Transcribed_RNA"/>
</dbReference>
<dbReference type="InterPro" id="IPR013087">
    <property type="entry name" value="Znf_C2H2_type"/>
</dbReference>
<keyword evidence="1" id="KW-0479">Metal-binding</keyword>
<dbReference type="InterPro" id="IPR040048">
    <property type="entry name" value="ZNF277"/>
</dbReference>
<dbReference type="PROSITE" id="PS00028">
    <property type="entry name" value="ZINC_FINGER_C2H2_1"/>
    <property type="match status" value="1"/>
</dbReference>
<proteinExistence type="inferred from homology"/>
<dbReference type="AlphaFoldDB" id="A0A7S1MIM4"/>
<organism evidence="6">
    <name type="scientific">Neobodo designis</name>
    <name type="common">Flagellated protozoan</name>
    <name type="synonym">Bodo designis</name>
    <dbReference type="NCBI Taxonomy" id="312471"/>
    <lineage>
        <taxon>Eukaryota</taxon>
        <taxon>Discoba</taxon>
        <taxon>Euglenozoa</taxon>
        <taxon>Kinetoplastea</taxon>
        <taxon>Metakinetoplastina</taxon>
        <taxon>Neobodonida</taxon>
        <taxon>Neobodo</taxon>
    </lineage>
</organism>
<evidence type="ECO:0000256" key="3">
    <source>
        <dbReference type="ARBA" id="ARBA00022833"/>
    </source>
</evidence>